<evidence type="ECO:0000313" key="1">
    <source>
        <dbReference type="EMBL" id="MCA9391658.1"/>
    </source>
</evidence>
<comment type="caution">
    <text evidence="1">The sequence shown here is derived from an EMBL/GenBank/DDBJ whole genome shotgun (WGS) entry which is preliminary data.</text>
</comment>
<gene>
    <name evidence="1" type="ORF">KC614_00445</name>
</gene>
<dbReference type="AlphaFoldDB" id="A0A955LJL7"/>
<organism evidence="1 2">
    <name type="scientific">candidate division WWE3 bacterium</name>
    <dbReference type="NCBI Taxonomy" id="2053526"/>
    <lineage>
        <taxon>Bacteria</taxon>
        <taxon>Katanobacteria</taxon>
    </lineage>
</organism>
<protein>
    <submittedName>
        <fullName evidence="1">Uncharacterized protein</fullName>
    </submittedName>
</protein>
<dbReference type="EMBL" id="JAGQKZ010000002">
    <property type="protein sequence ID" value="MCA9391658.1"/>
    <property type="molecule type" value="Genomic_DNA"/>
</dbReference>
<evidence type="ECO:0000313" key="2">
    <source>
        <dbReference type="Proteomes" id="UP000751518"/>
    </source>
</evidence>
<name>A0A955LJL7_UNCKA</name>
<accession>A0A955LJL7</accession>
<sequence length="76" mass="8554">MTIYRVQVYCSPREILLEADLRYLWDVKEGNFIEVNGRTFRITGVVLGGRIQWTEAELPEGAFVIPMAQTGGPAIP</sequence>
<reference evidence="1" key="1">
    <citation type="submission" date="2020-04" db="EMBL/GenBank/DDBJ databases">
        <authorList>
            <person name="Zhang T."/>
        </authorList>
    </citation>
    <scope>NUCLEOTIDE SEQUENCE</scope>
    <source>
        <strain evidence="1">HKST-UBA03</strain>
    </source>
</reference>
<dbReference type="Proteomes" id="UP000751518">
    <property type="component" value="Unassembled WGS sequence"/>
</dbReference>
<proteinExistence type="predicted"/>
<reference evidence="1" key="2">
    <citation type="journal article" date="2021" name="Microbiome">
        <title>Successional dynamics and alternative stable states in a saline activated sludge microbial community over 9 years.</title>
        <authorList>
            <person name="Wang Y."/>
            <person name="Ye J."/>
            <person name="Ju F."/>
            <person name="Liu L."/>
            <person name="Boyd J.A."/>
            <person name="Deng Y."/>
            <person name="Parks D.H."/>
            <person name="Jiang X."/>
            <person name="Yin X."/>
            <person name="Woodcroft B.J."/>
            <person name="Tyson G.W."/>
            <person name="Hugenholtz P."/>
            <person name="Polz M.F."/>
            <person name="Zhang T."/>
        </authorList>
    </citation>
    <scope>NUCLEOTIDE SEQUENCE</scope>
    <source>
        <strain evidence="1">HKST-UBA03</strain>
    </source>
</reference>